<dbReference type="EMBL" id="JAJJVQ010000002">
    <property type="protein sequence ID" value="MCO5781369.1"/>
    <property type="molecule type" value="Genomic_DNA"/>
</dbReference>
<dbReference type="Proteomes" id="UP001139290">
    <property type="component" value="Unassembled WGS sequence"/>
</dbReference>
<name>A0ABT1B8N0_9ENTR</name>
<evidence type="ECO:0000313" key="1">
    <source>
        <dbReference type="EMBL" id="MCO5781369.1"/>
    </source>
</evidence>
<proteinExistence type="predicted"/>
<sequence length="50" mass="5774">MTSIFIILINNEKEVVWKLLIIISNDLPEHVSGNPVIDEWVHEVSWCGIE</sequence>
<organism evidence="1 2">
    <name type="scientific">Citrobacter meridianamericanus</name>
    <dbReference type="NCBI Taxonomy" id="2894201"/>
    <lineage>
        <taxon>Bacteria</taxon>
        <taxon>Pseudomonadati</taxon>
        <taxon>Pseudomonadota</taxon>
        <taxon>Gammaproteobacteria</taxon>
        <taxon>Enterobacterales</taxon>
        <taxon>Enterobacteriaceae</taxon>
        <taxon>Citrobacter</taxon>
    </lineage>
</organism>
<protein>
    <submittedName>
        <fullName evidence="1">Uncharacterized protein</fullName>
    </submittedName>
</protein>
<keyword evidence="2" id="KW-1185">Reference proteome</keyword>
<accession>A0ABT1B8N0</accession>
<gene>
    <name evidence="1" type="ORF">LOD26_08495</name>
</gene>
<evidence type="ECO:0000313" key="2">
    <source>
        <dbReference type="Proteomes" id="UP001139290"/>
    </source>
</evidence>
<dbReference type="RefSeq" id="WP_252838087.1">
    <property type="nucleotide sequence ID" value="NZ_JAJJVQ010000002.1"/>
</dbReference>
<reference evidence="1" key="1">
    <citation type="submission" date="2021-11" db="EMBL/GenBank/DDBJ databases">
        <title>Citrobacter meridianamericanus sp. nov. isolated from soil.</title>
        <authorList>
            <person name="Furlan J.P.R."/>
            <person name="Stehling E.G."/>
        </authorList>
    </citation>
    <scope>NUCLEOTIDE SEQUENCE</scope>
    <source>
        <strain evidence="1">BR102</strain>
    </source>
</reference>
<comment type="caution">
    <text evidence="1">The sequence shown here is derived from an EMBL/GenBank/DDBJ whole genome shotgun (WGS) entry which is preliminary data.</text>
</comment>